<dbReference type="RefSeq" id="WP_186907776.1">
    <property type="nucleotide sequence ID" value="NZ_JACOPP010000010.1"/>
</dbReference>
<gene>
    <name evidence="2" type="ORF">H8S57_09150</name>
</gene>
<dbReference type="InterPro" id="IPR052509">
    <property type="entry name" value="Metal_resp_DNA-bind_regulator"/>
</dbReference>
<reference evidence="2" key="1">
    <citation type="submission" date="2020-08" db="EMBL/GenBank/DDBJ databases">
        <title>Genome public.</title>
        <authorList>
            <person name="Liu C."/>
            <person name="Sun Q."/>
        </authorList>
    </citation>
    <scope>NUCLEOTIDE SEQUENCE</scope>
    <source>
        <strain evidence="2">NSJ-51</strain>
    </source>
</reference>
<name>A0A8J6J702_9FIRM</name>
<dbReference type="InterPro" id="IPR036390">
    <property type="entry name" value="WH_DNA-bd_sf"/>
</dbReference>
<comment type="caution">
    <text evidence="2">The sequence shown here is derived from an EMBL/GenBank/DDBJ whole genome shotgun (WGS) entry which is preliminary data.</text>
</comment>
<sequence length="106" mass="12298">MARKKLETLTEQMYYVLLSLRAERHGYGVMQDISGLTGGRVSVGAGTLYALLERFEGDGLIRRTRTEEKRKYYRLTPEGERALFAEYERICRQASDMERVMKEEAP</sequence>
<accession>A0A8J6J702</accession>
<dbReference type="PANTHER" id="PTHR33169:SF13">
    <property type="entry name" value="PADR-FAMILY TRANSCRIPTIONAL REGULATOR"/>
    <property type="match status" value="1"/>
</dbReference>
<dbReference type="Gene3D" id="1.10.10.10">
    <property type="entry name" value="Winged helix-like DNA-binding domain superfamily/Winged helix DNA-binding domain"/>
    <property type="match status" value="1"/>
</dbReference>
<dbReference type="PANTHER" id="PTHR33169">
    <property type="entry name" value="PADR-FAMILY TRANSCRIPTIONAL REGULATOR"/>
    <property type="match status" value="1"/>
</dbReference>
<evidence type="ECO:0000313" key="3">
    <source>
        <dbReference type="Proteomes" id="UP000661435"/>
    </source>
</evidence>
<dbReference type="InterPro" id="IPR036388">
    <property type="entry name" value="WH-like_DNA-bd_sf"/>
</dbReference>
<organism evidence="2 3">
    <name type="scientific">Lawsonibacter hominis</name>
    <dbReference type="NCBI Taxonomy" id="2763053"/>
    <lineage>
        <taxon>Bacteria</taxon>
        <taxon>Bacillati</taxon>
        <taxon>Bacillota</taxon>
        <taxon>Clostridia</taxon>
        <taxon>Eubacteriales</taxon>
        <taxon>Oscillospiraceae</taxon>
        <taxon>Lawsonibacter</taxon>
    </lineage>
</organism>
<feature type="domain" description="Transcription regulator PadR N-terminal" evidence="1">
    <location>
        <begin position="21"/>
        <end position="83"/>
    </location>
</feature>
<dbReference type="Proteomes" id="UP000661435">
    <property type="component" value="Unassembled WGS sequence"/>
</dbReference>
<proteinExistence type="predicted"/>
<dbReference type="SUPFAM" id="SSF46785">
    <property type="entry name" value="Winged helix' DNA-binding domain"/>
    <property type="match status" value="1"/>
</dbReference>
<dbReference type="Pfam" id="PF03551">
    <property type="entry name" value="PadR"/>
    <property type="match status" value="1"/>
</dbReference>
<dbReference type="InterPro" id="IPR005149">
    <property type="entry name" value="Tscrpt_reg_PadR_N"/>
</dbReference>
<evidence type="ECO:0000259" key="1">
    <source>
        <dbReference type="Pfam" id="PF03551"/>
    </source>
</evidence>
<dbReference type="EMBL" id="JACOPP010000010">
    <property type="protein sequence ID" value="MBC5733891.1"/>
    <property type="molecule type" value="Genomic_DNA"/>
</dbReference>
<keyword evidence="3" id="KW-1185">Reference proteome</keyword>
<dbReference type="AlphaFoldDB" id="A0A8J6J702"/>
<protein>
    <submittedName>
        <fullName evidence="2">Helix-turn-helix transcriptional regulator</fullName>
    </submittedName>
</protein>
<evidence type="ECO:0000313" key="2">
    <source>
        <dbReference type="EMBL" id="MBC5733891.1"/>
    </source>
</evidence>